<organism evidence="1 2">
    <name type="scientific">Phocaeicola vulgatus</name>
    <name type="common">Bacteroides vulgatus</name>
    <dbReference type="NCBI Taxonomy" id="821"/>
    <lineage>
        <taxon>Bacteria</taxon>
        <taxon>Pseudomonadati</taxon>
        <taxon>Bacteroidota</taxon>
        <taxon>Bacteroidia</taxon>
        <taxon>Bacteroidales</taxon>
        <taxon>Bacteroidaceae</taxon>
        <taxon>Phocaeicola</taxon>
    </lineage>
</organism>
<dbReference type="RefSeq" id="WP_172772912.1">
    <property type="nucleotide sequence ID" value="NZ_JABDSH010000043.1"/>
</dbReference>
<reference evidence="1 2" key="1">
    <citation type="submission" date="2020-04" db="EMBL/GenBank/DDBJ databases">
        <title>A novel gut-associated lysogenic phage, Bacteroides phage BV01, alters the host transcriptome and bile acid metabolism in Bacteroides vulgatus.</title>
        <authorList>
            <person name="Campbell D.E."/>
            <person name="Ly L."/>
            <person name="Ridlon J.M."/>
            <person name="Hsiao A."/>
            <person name="Degnan P.H."/>
        </authorList>
    </citation>
    <scope>NUCLEOTIDE SEQUENCE [LARGE SCALE GENOMIC DNA]</scope>
    <source>
        <strain evidence="1 2">VPI-4506</strain>
    </source>
</reference>
<comment type="caution">
    <text evidence="1">The sequence shown here is derived from an EMBL/GenBank/DDBJ whole genome shotgun (WGS) entry which is preliminary data.</text>
</comment>
<dbReference type="EMBL" id="JABDSH010000043">
    <property type="protein sequence ID" value="NMW35019.1"/>
    <property type="molecule type" value="Genomic_DNA"/>
</dbReference>
<proteinExistence type="predicted"/>
<accession>A0ABD6L4U7</accession>
<name>A0ABD6L4U7_PHOVU</name>
<dbReference type="AlphaFoldDB" id="A0ABD6L4U7"/>
<gene>
    <name evidence="1" type="ORF">HKQ54_02375</name>
</gene>
<dbReference type="Proteomes" id="UP000555193">
    <property type="component" value="Unassembled WGS sequence"/>
</dbReference>
<protein>
    <submittedName>
        <fullName evidence="1">Uncharacterized protein</fullName>
    </submittedName>
</protein>
<evidence type="ECO:0000313" key="2">
    <source>
        <dbReference type="Proteomes" id="UP000555193"/>
    </source>
</evidence>
<evidence type="ECO:0000313" key="1">
    <source>
        <dbReference type="EMBL" id="NMW35019.1"/>
    </source>
</evidence>
<sequence>MGFTTPCFIRKNTPELRKKLEELGYEILNSGNTTLDAHNYDGNGSHKSIEEGRAIITSYGNLYGVIYDIDTVTKKGRIDCGTNEELFLAIAALRDDSNYMQWFIADSILSVSYDDSIGNDHYFTEPKGIMFFWDENWDNATIISGRYHKATVDELIEHFKGKENHHD</sequence>